<reference evidence="4" key="1">
    <citation type="submission" date="2015-09" db="EMBL/GenBank/DDBJ databases">
        <authorList>
            <consortium name="Pathogen Informatics"/>
        </authorList>
    </citation>
    <scope>NUCLEOTIDE SEQUENCE [LARGE SCALE GENOMIC DNA]</scope>
    <source>
        <strain evidence="4">Lake Konstanz</strain>
    </source>
</reference>
<dbReference type="VEuPathDB" id="TriTrypDB:BSAL_78185"/>
<evidence type="ECO:0000313" key="4">
    <source>
        <dbReference type="Proteomes" id="UP000051952"/>
    </source>
</evidence>
<evidence type="ECO:0000256" key="2">
    <source>
        <dbReference type="SAM" id="MobiDB-lite"/>
    </source>
</evidence>
<keyword evidence="1" id="KW-0175">Coiled coil</keyword>
<dbReference type="PANTHER" id="PTHR28457:SF1">
    <property type="entry name" value="CILIA- AND FLAGELLA-ASSOCIATED PROTEIN 119"/>
    <property type="match status" value="1"/>
</dbReference>
<name>A0A0S4IZU7_BODSA</name>
<keyword evidence="4" id="KW-1185">Reference proteome</keyword>
<sequence>MAPKKVEAAGVTLDIPDQPPSLESDGMIEDALSKAKGGNIVGLEALVVQCLRLPNFRCDLRESIVVDYHVELIIFASENGYGPKKTLHVLNWATEVRRALESNPNDDGDRAARALVRDFFVSNVEKNLREATPIKQDDASAEAQAAASAAAAAAPPAKGAAAAPKPPPKGSAAPVAKEDPSAAAGKPSENPFLSIGEIAPLAQFISVGVLQHAQLYSYAASNDRPIVVGERPRTFTFAVEHPMRPLPLSRALTAVEVEALQRDQDAKAQEELERLQAEEAAALEAARLEEEARQEQERLRAVEEKANQLYFSKAGSAPAVEMVQNEVISALSQRQLDLLARVAKLELDLGVVLGK</sequence>
<evidence type="ECO:0000313" key="3">
    <source>
        <dbReference type="EMBL" id="CUG35825.1"/>
    </source>
</evidence>
<organism evidence="3 4">
    <name type="scientific">Bodo saltans</name>
    <name type="common">Flagellated protozoan</name>
    <dbReference type="NCBI Taxonomy" id="75058"/>
    <lineage>
        <taxon>Eukaryota</taxon>
        <taxon>Discoba</taxon>
        <taxon>Euglenozoa</taxon>
        <taxon>Kinetoplastea</taxon>
        <taxon>Metakinetoplastina</taxon>
        <taxon>Eubodonida</taxon>
        <taxon>Bodonidae</taxon>
        <taxon>Bodo</taxon>
    </lineage>
</organism>
<feature type="region of interest" description="Disordered" evidence="2">
    <location>
        <begin position="156"/>
        <end position="188"/>
    </location>
</feature>
<proteinExistence type="predicted"/>
<feature type="coiled-coil region" evidence="1">
    <location>
        <begin position="258"/>
        <end position="309"/>
    </location>
</feature>
<dbReference type="InterPro" id="IPR032727">
    <property type="entry name" value="CLAMP"/>
</dbReference>
<dbReference type="AlphaFoldDB" id="A0A0S4IZU7"/>
<protein>
    <submittedName>
        <fullName evidence="3">Uncharacterized protein</fullName>
    </submittedName>
</protein>
<dbReference type="OMA" id="HYVATHA"/>
<dbReference type="Proteomes" id="UP000051952">
    <property type="component" value="Unassembled WGS sequence"/>
</dbReference>
<dbReference type="PANTHER" id="PTHR28457">
    <property type="entry name" value="COILED-COIL DOMAIN-CONTAINING PROTEIN 189"/>
    <property type="match status" value="1"/>
</dbReference>
<dbReference type="EMBL" id="CYKH01000767">
    <property type="protein sequence ID" value="CUG35825.1"/>
    <property type="molecule type" value="Genomic_DNA"/>
</dbReference>
<gene>
    <name evidence="3" type="ORF">BSAL_78185</name>
</gene>
<accession>A0A0S4IZU7</accession>
<evidence type="ECO:0000256" key="1">
    <source>
        <dbReference type="SAM" id="Coils"/>
    </source>
</evidence>